<evidence type="ECO:0000256" key="1">
    <source>
        <dbReference type="SAM" id="SignalP"/>
    </source>
</evidence>
<keyword evidence="3" id="KW-1185">Reference proteome</keyword>
<name>A0ABP7NZM9_9SPHI</name>
<dbReference type="PANTHER" id="PTHR33321:SF12">
    <property type="entry name" value="PLANT BASIC SECRETORY PROTEIN (BSP) FAMILY PROTEIN"/>
    <property type="match status" value="1"/>
</dbReference>
<organism evidence="2 3">
    <name type="scientific">Mucilaginibacter dorajii</name>
    <dbReference type="NCBI Taxonomy" id="692994"/>
    <lineage>
        <taxon>Bacteria</taxon>
        <taxon>Pseudomonadati</taxon>
        <taxon>Bacteroidota</taxon>
        <taxon>Sphingobacteriia</taxon>
        <taxon>Sphingobacteriales</taxon>
        <taxon>Sphingobacteriaceae</taxon>
        <taxon>Mucilaginibacter</taxon>
    </lineage>
</organism>
<dbReference type="EMBL" id="BAAAZC010000002">
    <property type="protein sequence ID" value="GAA3957221.1"/>
    <property type="molecule type" value="Genomic_DNA"/>
</dbReference>
<feature type="signal peptide" evidence="1">
    <location>
        <begin position="1"/>
        <end position="21"/>
    </location>
</feature>
<dbReference type="Pfam" id="PF04450">
    <property type="entry name" value="BSP"/>
    <property type="match status" value="1"/>
</dbReference>
<reference evidence="3" key="1">
    <citation type="journal article" date="2019" name="Int. J. Syst. Evol. Microbiol.">
        <title>The Global Catalogue of Microorganisms (GCM) 10K type strain sequencing project: providing services to taxonomists for standard genome sequencing and annotation.</title>
        <authorList>
            <consortium name="The Broad Institute Genomics Platform"/>
            <consortium name="The Broad Institute Genome Sequencing Center for Infectious Disease"/>
            <person name="Wu L."/>
            <person name="Ma J."/>
        </authorList>
    </citation>
    <scope>NUCLEOTIDE SEQUENCE [LARGE SCALE GENOMIC DNA]</scope>
    <source>
        <strain evidence="3">JCM 16601</strain>
    </source>
</reference>
<protein>
    <recommendedName>
        <fullName evidence="4">Secretory protein</fullName>
    </recommendedName>
</protein>
<evidence type="ECO:0000313" key="3">
    <source>
        <dbReference type="Proteomes" id="UP001500742"/>
    </source>
</evidence>
<dbReference type="RefSeq" id="WP_259092911.1">
    <property type="nucleotide sequence ID" value="NZ_BAAAZC010000002.1"/>
</dbReference>
<dbReference type="InterPro" id="IPR007541">
    <property type="entry name" value="Uncharacterised_BSP"/>
</dbReference>
<sequence>MKKMIFLGVIGVFAFCAVGHAQSTEVISKKGYKLTVINQDAAFDKAEIAKLEETFFEVYPKLEKEYNKKTLKEVTFLIDTAYGGVAETGGGVVKFSSKYMTKHPKDIDVVTHEVMHIVQDYGNGAGPGWLTEGIADYARNKFGVDNPGAHWTLPEFKSTQNYDNAYRVTARFLIWVEKNYKKDLVKTFDKQLRDHTFTDDSWKKETGKTVDELWTAYAANPAI</sequence>
<dbReference type="Proteomes" id="UP001500742">
    <property type="component" value="Unassembled WGS sequence"/>
</dbReference>
<keyword evidence="1" id="KW-0732">Signal</keyword>
<dbReference type="PANTHER" id="PTHR33321">
    <property type="match status" value="1"/>
</dbReference>
<accession>A0ABP7NZM9</accession>
<proteinExistence type="predicted"/>
<evidence type="ECO:0008006" key="4">
    <source>
        <dbReference type="Google" id="ProtNLM"/>
    </source>
</evidence>
<evidence type="ECO:0000313" key="2">
    <source>
        <dbReference type="EMBL" id="GAA3957221.1"/>
    </source>
</evidence>
<gene>
    <name evidence="2" type="ORF">GCM10022210_00420</name>
</gene>
<feature type="chain" id="PRO_5047203365" description="Secretory protein" evidence="1">
    <location>
        <begin position="22"/>
        <end position="223"/>
    </location>
</feature>
<comment type="caution">
    <text evidence="2">The sequence shown here is derived from an EMBL/GenBank/DDBJ whole genome shotgun (WGS) entry which is preliminary data.</text>
</comment>